<keyword evidence="3" id="KW-0808">Transferase</keyword>
<dbReference type="PANTHER" id="PTHR31306:SF4">
    <property type="entry name" value="ALPHA-1,2-GALACTOSYLTRANSFERASE"/>
    <property type="match status" value="1"/>
</dbReference>
<dbReference type="Pfam" id="PF05637">
    <property type="entry name" value="Glyco_transf_34"/>
    <property type="match status" value="1"/>
</dbReference>
<keyword evidence="6" id="KW-1185">Reference proteome</keyword>
<feature type="chain" id="PRO_5032564956" evidence="4">
    <location>
        <begin position="22"/>
        <end position="287"/>
    </location>
</feature>
<organism evidence="5 6">
    <name type="scientific">Chlamydomonas schloesseri</name>
    <dbReference type="NCBI Taxonomy" id="2026947"/>
    <lineage>
        <taxon>Eukaryota</taxon>
        <taxon>Viridiplantae</taxon>
        <taxon>Chlorophyta</taxon>
        <taxon>core chlorophytes</taxon>
        <taxon>Chlorophyceae</taxon>
        <taxon>CS clade</taxon>
        <taxon>Chlamydomonadales</taxon>
        <taxon>Chlamydomonadaceae</taxon>
        <taxon>Chlamydomonas</taxon>
    </lineage>
</organism>
<proteinExistence type="inferred from homology"/>
<evidence type="ECO:0000313" key="5">
    <source>
        <dbReference type="EMBL" id="KAG2427392.1"/>
    </source>
</evidence>
<dbReference type="GO" id="GO:0006487">
    <property type="term" value="P:protein N-linked glycosylation"/>
    <property type="evidence" value="ECO:0007669"/>
    <property type="project" value="TreeGrafter"/>
</dbReference>
<dbReference type="OrthoDB" id="524805at2759"/>
<dbReference type="AlphaFoldDB" id="A0A835VSB0"/>
<keyword evidence="2" id="KW-0328">Glycosyltransferase</keyword>
<dbReference type="PANTHER" id="PTHR31306">
    <property type="entry name" value="ALPHA-1,6-MANNOSYLTRANSFERASE MNN11-RELATED"/>
    <property type="match status" value="1"/>
</dbReference>
<reference evidence="5" key="1">
    <citation type="journal article" date="2020" name="bioRxiv">
        <title>Comparative genomics of Chlamydomonas.</title>
        <authorList>
            <person name="Craig R.J."/>
            <person name="Hasan A.R."/>
            <person name="Ness R.W."/>
            <person name="Keightley P.D."/>
        </authorList>
    </citation>
    <scope>NUCLEOTIDE SEQUENCE</scope>
    <source>
        <strain evidence="5">CCAP 11/173</strain>
    </source>
</reference>
<dbReference type="InterPro" id="IPR029044">
    <property type="entry name" value="Nucleotide-diphossugar_trans"/>
</dbReference>
<evidence type="ECO:0000256" key="2">
    <source>
        <dbReference type="ARBA" id="ARBA00022676"/>
    </source>
</evidence>
<protein>
    <submittedName>
        <fullName evidence="5">Uncharacterized protein</fullName>
    </submittedName>
</protein>
<dbReference type="Gene3D" id="3.90.550.10">
    <property type="entry name" value="Spore Coat Polysaccharide Biosynthesis Protein SpsA, Chain A"/>
    <property type="match status" value="1"/>
</dbReference>
<comment type="similarity">
    <text evidence="1">Belongs to the glycosyltransferase 34 family.</text>
</comment>
<dbReference type="GO" id="GO:0000139">
    <property type="term" value="C:Golgi membrane"/>
    <property type="evidence" value="ECO:0007669"/>
    <property type="project" value="TreeGrafter"/>
</dbReference>
<dbReference type="InterPro" id="IPR008630">
    <property type="entry name" value="Glyco_trans_34"/>
</dbReference>
<evidence type="ECO:0000256" key="1">
    <source>
        <dbReference type="ARBA" id="ARBA00005664"/>
    </source>
</evidence>
<gene>
    <name evidence="5" type="ORF">HYH02_014612</name>
</gene>
<evidence type="ECO:0000313" key="6">
    <source>
        <dbReference type="Proteomes" id="UP000613740"/>
    </source>
</evidence>
<dbReference type="EMBL" id="JAEHOD010000101">
    <property type="protein sequence ID" value="KAG2427392.1"/>
    <property type="molecule type" value="Genomic_DNA"/>
</dbReference>
<name>A0A835VSB0_9CHLO</name>
<comment type="caution">
    <text evidence="5">The sequence shown here is derived from an EMBL/GenBank/DDBJ whole genome shotgun (WGS) entry which is preliminary data.</text>
</comment>
<accession>A0A835VSB0</accession>
<keyword evidence="4" id="KW-0732">Signal</keyword>
<dbReference type="GO" id="GO:0016757">
    <property type="term" value="F:glycosyltransferase activity"/>
    <property type="evidence" value="ECO:0007669"/>
    <property type="project" value="UniProtKB-KW"/>
</dbReference>
<evidence type="ECO:0000256" key="3">
    <source>
        <dbReference type="ARBA" id="ARBA00022679"/>
    </source>
</evidence>
<feature type="signal peptide" evidence="4">
    <location>
        <begin position="1"/>
        <end position="21"/>
    </location>
</feature>
<dbReference type="Proteomes" id="UP000613740">
    <property type="component" value="Unassembled WGS sequence"/>
</dbReference>
<evidence type="ECO:0000256" key="4">
    <source>
        <dbReference type="SAM" id="SignalP"/>
    </source>
</evidence>
<sequence>MAKGIPLVAAVLALCLSISRAIESPWISERIAIAFVDTFDDFRIGHEQYQHFVVKGTRSKAAYAARQGYDLNLIVFSIEGSDRMNWNKLYWTRKQFGVTCKNCSVTVPLCHKYDWIMWMDNDIFITNMTVRIQDVIEAGRIVHGGEYPHFIATRDNLNSINTGTALVRCSRQGLALLDAALALKGTESVNRLVGMFDHNGAIWQLHDEQEWVRNITALVPAKLMNAYPWMATGQFAVCPDKPTCDQGHWSPGDFLIHFAGDNKRAVVPFLRAFPPSTWIGYNGSMTY</sequence>